<reference evidence="1" key="1">
    <citation type="submission" date="2024-03" db="EMBL/GenBank/DDBJ databases">
        <title>Novel Streptomyces species of biotechnological and ecological value are a feature of Machair soil.</title>
        <authorList>
            <person name="Prole J.R."/>
            <person name="Goodfellow M."/>
            <person name="Allenby N."/>
            <person name="Ward A.C."/>
        </authorList>
    </citation>
    <scope>NUCLEOTIDE SEQUENCE</scope>
    <source>
        <strain evidence="1">MS2.AVA.5</strain>
    </source>
</reference>
<organism evidence="1 2">
    <name type="scientific">Streptomyces achmelvichensis</name>
    <dbReference type="NCBI Taxonomy" id="3134111"/>
    <lineage>
        <taxon>Bacteria</taxon>
        <taxon>Bacillati</taxon>
        <taxon>Actinomycetota</taxon>
        <taxon>Actinomycetes</taxon>
        <taxon>Kitasatosporales</taxon>
        <taxon>Streptomycetaceae</taxon>
        <taxon>Streptomyces</taxon>
    </lineage>
</organism>
<evidence type="ECO:0000313" key="1">
    <source>
        <dbReference type="EMBL" id="MEJ8632150.1"/>
    </source>
</evidence>
<accession>A0ACC6PL95</accession>
<evidence type="ECO:0000313" key="2">
    <source>
        <dbReference type="Proteomes" id="UP001377168"/>
    </source>
</evidence>
<proteinExistence type="predicted"/>
<gene>
    <name evidence="1" type="ORF">WKI67_01470</name>
</gene>
<comment type="caution">
    <text evidence="1">The sequence shown here is derived from an EMBL/GenBank/DDBJ whole genome shotgun (WGS) entry which is preliminary data.</text>
</comment>
<dbReference type="Proteomes" id="UP001377168">
    <property type="component" value="Unassembled WGS sequence"/>
</dbReference>
<sequence length="214" mass="24013">MNVLQSVDDTLEDELRRGPLHGMNAQVGFETPNADWAARRTGLWVNLFLHSVDEDTPRRQSGDRSIVDEQGIVVGYDLPTRFFRLGYALTVWGQTPRDEHSVLGNLLEWCVRTDRLSAQHEAHPADIVSLRLRRSPEDAEPPAMKLWAGLGTPARPVLDLLVTVPVTTPNRAIDTEPVRGLTLQSHNLQPPADTAERPRARDGVRLRRKIEEIG</sequence>
<keyword evidence="2" id="KW-1185">Reference proteome</keyword>
<protein>
    <submittedName>
        <fullName evidence="1">Pvc16 family protein</fullName>
    </submittedName>
</protein>
<name>A0ACC6PL95_9ACTN</name>
<dbReference type="EMBL" id="JBBKAJ010000005">
    <property type="protein sequence ID" value="MEJ8632150.1"/>
    <property type="molecule type" value="Genomic_DNA"/>
</dbReference>